<evidence type="ECO:0000313" key="1">
    <source>
        <dbReference type="EMBL" id="PNF27190.1"/>
    </source>
</evidence>
<dbReference type="EMBL" id="NEVH01015302">
    <property type="protein sequence ID" value="PNF27190.1"/>
    <property type="molecule type" value="Genomic_DNA"/>
</dbReference>
<reference evidence="1 2" key="1">
    <citation type="submission" date="2017-12" db="EMBL/GenBank/DDBJ databases">
        <title>Hemimetabolous genomes reveal molecular basis of termite eusociality.</title>
        <authorList>
            <person name="Harrison M.C."/>
            <person name="Jongepier E."/>
            <person name="Robertson H.M."/>
            <person name="Arning N."/>
            <person name="Bitard-Feildel T."/>
            <person name="Chao H."/>
            <person name="Childers C.P."/>
            <person name="Dinh H."/>
            <person name="Doddapaneni H."/>
            <person name="Dugan S."/>
            <person name="Gowin J."/>
            <person name="Greiner C."/>
            <person name="Han Y."/>
            <person name="Hu H."/>
            <person name="Hughes D.S.T."/>
            <person name="Huylmans A.-K."/>
            <person name="Kemena C."/>
            <person name="Kremer L.P.M."/>
            <person name="Lee S.L."/>
            <person name="Lopez-Ezquerra A."/>
            <person name="Mallet L."/>
            <person name="Monroy-Kuhn J.M."/>
            <person name="Moser A."/>
            <person name="Murali S.C."/>
            <person name="Muzny D.M."/>
            <person name="Otani S."/>
            <person name="Piulachs M.-D."/>
            <person name="Poelchau M."/>
            <person name="Qu J."/>
            <person name="Schaub F."/>
            <person name="Wada-Katsumata A."/>
            <person name="Worley K.C."/>
            <person name="Xie Q."/>
            <person name="Ylla G."/>
            <person name="Poulsen M."/>
            <person name="Gibbs R.A."/>
            <person name="Schal C."/>
            <person name="Richards S."/>
            <person name="Belles X."/>
            <person name="Korb J."/>
            <person name="Bornberg-Bauer E."/>
        </authorList>
    </citation>
    <scope>NUCLEOTIDE SEQUENCE [LARGE SCALE GENOMIC DNA]</scope>
    <source>
        <tissue evidence="1">Whole body</tissue>
    </source>
</reference>
<proteinExistence type="predicted"/>
<accession>A0A2J7QF30</accession>
<dbReference type="Proteomes" id="UP000235965">
    <property type="component" value="Unassembled WGS sequence"/>
</dbReference>
<comment type="caution">
    <text evidence="1">The sequence shown here is derived from an EMBL/GenBank/DDBJ whole genome shotgun (WGS) entry which is preliminary data.</text>
</comment>
<name>A0A2J7QF30_9NEOP</name>
<evidence type="ECO:0000313" key="2">
    <source>
        <dbReference type="Proteomes" id="UP000235965"/>
    </source>
</evidence>
<gene>
    <name evidence="1" type="ORF">B7P43_G06485</name>
</gene>
<dbReference type="AlphaFoldDB" id="A0A2J7QF30"/>
<organism evidence="1 2">
    <name type="scientific">Cryptotermes secundus</name>
    <dbReference type="NCBI Taxonomy" id="105785"/>
    <lineage>
        <taxon>Eukaryota</taxon>
        <taxon>Metazoa</taxon>
        <taxon>Ecdysozoa</taxon>
        <taxon>Arthropoda</taxon>
        <taxon>Hexapoda</taxon>
        <taxon>Insecta</taxon>
        <taxon>Pterygota</taxon>
        <taxon>Neoptera</taxon>
        <taxon>Polyneoptera</taxon>
        <taxon>Dictyoptera</taxon>
        <taxon>Blattodea</taxon>
        <taxon>Blattoidea</taxon>
        <taxon>Termitoidae</taxon>
        <taxon>Kalotermitidae</taxon>
        <taxon>Cryptotermitinae</taxon>
        <taxon>Cryptotermes</taxon>
    </lineage>
</organism>
<dbReference type="InParanoid" id="A0A2J7QF30"/>
<sequence>MALLLKVWGGTNCEDDGATLLDNLQLVLREPDAASRNVSTSHDKETPAGVPESFHVAQQVQMDSPAVPAGDMEVFSVAHISGSIVRQVLRGVSCDACKTCLTSELLLSASVFIYFKECSDTEQSLTYPSEKLVETVVTAVTLMEFIMAEATHLNSVEQHIAAAIKSTIDCEWVRCTGCSLHHKRMLDGIVRCLTRIYIPW</sequence>
<protein>
    <submittedName>
        <fullName evidence="1">Uncharacterized protein</fullName>
    </submittedName>
</protein>
<keyword evidence="2" id="KW-1185">Reference proteome</keyword>
<dbReference type="OrthoDB" id="7474070at2759"/>